<sequence>MHVSAAQPRCSRQTRRRHPPSSSPSECSERDSPLGQRRETAEINGAGTAHTSKGSKGAYQFIHGGLDDLHKLRPAANIPTFPKQKLEQSNAIQRVAPGSRNLVLWDYLRSQARFCDSLNDLLDVGRTFADERLDRTSQPFLDSEIVATAKSVWEWTQDRIAAGEYYVGTGQRLTLPFKAIDKVLPLGADAIALYLNLQRRSNHRGELIVANDMRLAMPDSEWTLVRFRKARATLIAAGIITETKAASTWAGPARYSWGG</sequence>
<organism evidence="2 3">
    <name type="scientific">Paracoccus liaowanqingii</name>
    <dbReference type="NCBI Taxonomy" id="2560053"/>
    <lineage>
        <taxon>Bacteria</taxon>
        <taxon>Pseudomonadati</taxon>
        <taxon>Pseudomonadota</taxon>
        <taxon>Alphaproteobacteria</taxon>
        <taxon>Rhodobacterales</taxon>
        <taxon>Paracoccaceae</taxon>
        <taxon>Paracoccus</taxon>
    </lineage>
</organism>
<proteinExistence type="predicted"/>
<feature type="compositionally biased region" description="Basic and acidic residues" evidence="1">
    <location>
        <begin position="27"/>
        <end position="39"/>
    </location>
</feature>
<keyword evidence="2" id="KW-0614">Plasmid</keyword>
<accession>A0A4Y5SSV2</accession>
<evidence type="ECO:0000256" key="1">
    <source>
        <dbReference type="SAM" id="MobiDB-lite"/>
    </source>
</evidence>
<dbReference type="Proteomes" id="UP000296374">
    <property type="component" value="Plasmid unnamed8"/>
</dbReference>
<feature type="region of interest" description="Disordered" evidence="1">
    <location>
        <begin position="1"/>
        <end position="39"/>
    </location>
</feature>
<protein>
    <submittedName>
        <fullName evidence="2">Uncharacterized protein</fullName>
    </submittedName>
</protein>
<reference evidence="3" key="1">
    <citation type="submission" date="2019-05" db="EMBL/GenBank/DDBJ databases">
        <title>Tamlana fucoidanivorans sp. nov., isolated from the surface of algae collected from Fujian province in China.</title>
        <authorList>
            <person name="Li J."/>
        </authorList>
    </citation>
    <scope>NUCLEOTIDE SEQUENCE [LARGE SCALE GENOMIC DNA]</scope>
    <source>
        <strain evidence="3">2251</strain>
        <plasmid evidence="3">unnamed8</plasmid>
    </source>
</reference>
<dbReference type="EMBL" id="CP040759">
    <property type="protein sequence ID" value="QDA35794.1"/>
    <property type="molecule type" value="Genomic_DNA"/>
</dbReference>
<dbReference type="AlphaFoldDB" id="A0A4Y5SSV2"/>
<evidence type="ECO:0000313" key="2">
    <source>
        <dbReference type="EMBL" id="QDA35794.1"/>
    </source>
</evidence>
<dbReference type="KEGG" id="plia:E4191_16650"/>
<name>A0A4Y5SSV2_9RHOB</name>
<gene>
    <name evidence="2" type="ORF">E4191_16650</name>
</gene>
<geneLocation type="plasmid" evidence="2 3">
    <name>unnamed8</name>
</geneLocation>
<evidence type="ECO:0000313" key="3">
    <source>
        <dbReference type="Proteomes" id="UP000296374"/>
    </source>
</evidence>